<dbReference type="GO" id="GO:0005789">
    <property type="term" value="C:endoplasmic reticulum membrane"/>
    <property type="evidence" value="ECO:0007669"/>
    <property type="project" value="TreeGrafter"/>
</dbReference>
<evidence type="ECO:0000313" key="12">
    <source>
        <dbReference type="Proteomes" id="UP001150925"/>
    </source>
</evidence>
<dbReference type="GO" id="GO:0033188">
    <property type="term" value="F:sphingomyelin synthase activity"/>
    <property type="evidence" value="ECO:0007669"/>
    <property type="project" value="TreeGrafter"/>
</dbReference>
<reference evidence="11" key="1">
    <citation type="submission" date="2022-07" db="EMBL/GenBank/DDBJ databases">
        <title>Phylogenomic reconstructions and comparative analyses of Kickxellomycotina fungi.</title>
        <authorList>
            <person name="Reynolds N.K."/>
            <person name="Stajich J.E."/>
            <person name="Barry K."/>
            <person name="Grigoriev I.V."/>
            <person name="Crous P."/>
            <person name="Smith M.E."/>
        </authorList>
    </citation>
    <scope>NUCLEOTIDE SEQUENCE</scope>
    <source>
        <strain evidence="11">RSA 1196</strain>
    </source>
</reference>
<organism evidence="11 12">
    <name type="scientific">Dispira parvispora</name>
    <dbReference type="NCBI Taxonomy" id="1520584"/>
    <lineage>
        <taxon>Eukaryota</taxon>
        <taxon>Fungi</taxon>
        <taxon>Fungi incertae sedis</taxon>
        <taxon>Zoopagomycota</taxon>
        <taxon>Kickxellomycotina</taxon>
        <taxon>Dimargaritomycetes</taxon>
        <taxon>Dimargaritales</taxon>
        <taxon>Dimargaritaceae</taxon>
        <taxon>Dispira</taxon>
    </lineage>
</organism>
<proteinExistence type="inferred from homology"/>
<dbReference type="OrthoDB" id="422827at2759"/>
<dbReference type="Pfam" id="PF14360">
    <property type="entry name" value="PAP2_C"/>
    <property type="match status" value="1"/>
</dbReference>
<evidence type="ECO:0000256" key="6">
    <source>
        <dbReference type="ARBA" id="ARBA00022989"/>
    </source>
</evidence>
<evidence type="ECO:0000256" key="7">
    <source>
        <dbReference type="ARBA" id="ARBA00023098"/>
    </source>
</evidence>
<keyword evidence="4 9" id="KW-0812">Transmembrane</keyword>
<keyword evidence="8 9" id="KW-0472">Membrane</keyword>
<evidence type="ECO:0000256" key="8">
    <source>
        <dbReference type="ARBA" id="ARBA00023136"/>
    </source>
</evidence>
<evidence type="ECO:0000256" key="4">
    <source>
        <dbReference type="ARBA" id="ARBA00022692"/>
    </source>
</evidence>
<dbReference type="EMBL" id="JANBPY010000894">
    <property type="protein sequence ID" value="KAJ1962944.1"/>
    <property type="molecule type" value="Genomic_DNA"/>
</dbReference>
<dbReference type="PANTHER" id="PTHR21290">
    <property type="entry name" value="SPHINGOMYELIN SYNTHETASE"/>
    <property type="match status" value="1"/>
</dbReference>
<evidence type="ECO:0000256" key="2">
    <source>
        <dbReference type="ARBA" id="ARBA00005441"/>
    </source>
</evidence>
<comment type="subcellular location">
    <subcellularLocation>
        <location evidence="1">Membrane</location>
        <topology evidence="1">Multi-pass membrane protein</topology>
    </subcellularLocation>
</comment>
<feature type="transmembrane region" description="Helical" evidence="9">
    <location>
        <begin position="89"/>
        <end position="106"/>
    </location>
</feature>
<keyword evidence="6 9" id="KW-1133">Transmembrane helix</keyword>
<evidence type="ECO:0000313" key="11">
    <source>
        <dbReference type="EMBL" id="KAJ1962944.1"/>
    </source>
</evidence>
<comment type="caution">
    <text evidence="11">The sequence shown here is derived from an EMBL/GenBank/DDBJ whole genome shotgun (WGS) entry which is preliminary data.</text>
</comment>
<evidence type="ECO:0000256" key="5">
    <source>
        <dbReference type="ARBA" id="ARBA00022919"/>
    </source>
</evidence>
<comment type="similarity">
    <text evidence="2">Belongs to the sphingomyelin synthase family.</text>
</comment>
<keyword evidence="5" id="KW-0746">Sphingolipid metabolism</keyword>
<sequence length="395" mass="44845">MGNSDNVLSWLNGASRRLCHHFQRAPRQVNRWELFRMGAAGGYLLSVAYFMVFMQIFSDRRWDRSAPKLQDLSFDYFPHLPNYHIADNLVLSSLLFVVVGNLVLITNWRHRVIFVRRLLWLLGTLYLFRAVTLIVTTAPSPLECVPPTAESTWAMLKLGVELVATVSRTCSDNIYSGHTVILVSSFLMWRVHSQYPLLIAYSFVHMTCGILMIVFSHLHYTIDVLIAIFFTYAMFSLYFYGLERAALYHHGLLPYAQDAWSDPGARPCVWKTPVRTADSYTMDMSPMTMVNDTSPELHSRQSKLSLSSNPGAFDEKGNTVSEVADVDFDTGEWQRLMFTPRVLNNGIPRLIGWMDGLDLRIAHPSHSDHDFSTEDTDSVLGSSAYVPLRGVSSRA</sequence>
<dbReference type="InterPro" id="IPR025749">
    <property type="entry name" value="Sphingomyelin_synth-like_dom"/>
</dbReference>
<dbReference type="GO" id="GO:0047493">
    <property type="term" value="F:ceramide cholinephosphotransferase activity"/>
    <property type="evidence" value="ECO:0007669"/>
    <property type="project" value="TreeGrafter"/>
</dbReference>
<dbReference type="GO" id="GO:0005886">
    <property type="term" value="C:plasma membrane"/>
    <property type="evidence" value="ECO:0007669"/>
    <property type="project" value="TreeGrafter"/>
</dbReference>
<keyword evidence="12" id="KW-1185">Reference proteome</keyword>
<feature type="transmembrane region" description="Helical" evidence="9">
    <location>
        <begin position="34"/>
        <end position="57"/>
    </location>
</feature>
<evidence type="ECO:0000256" key="1">
    <source>
        <dbReference type="ARBA" id="ARBA00004141"/>
    </source>
</evidence>
<dbReference type="PANTHER" id="PTHR21290:SF25">
    <property type="entry name" value="SPHINGOMYELIN SYNTHASE-RELATED PROTEIN 1"/>
    <property type="match status" value="1"/>
</dbReference>
<dbReference type="Proteomes" id="UP001150925">
    <property type="component" value="Unassembled WGS sequence"/>
</dbReference>
<protein>
    <recommendedName>
        <fullName evidence="10">Sphingomyelin synthase-like domain-containing protein</fullName>
    </recommendedName>
</protein>
<accession>A0A9W8E745</accession>
<keyword evidence="3" id="KW-0808">Transferase</keyword>
<name>A0A9W8E745_9FUNG</name>
<evidence type="ECO:0000256" key="9">
    <source>
        <dbReference type="SAM" id="Phobius"/>
    </source>
</evidence>
<keyword evidence="7" id="KW-0443">Lipid metabolism</keyword>
<feature type="transmembrane region" description="Helical" evidence="9">
    <location>
        <begin position="198"/>
        <end position="218"/>
    </location>
</feature>
<dbReference type="GO" id="GO:0000139">
    <property type="term" value="C:Golgi membrane"/>
    <property type="evidence" value="ECO:0007669"/>
    <property type="project" value="TreeGrafter"/>
</dbReference>
<evidence type="ECO:0000259" key="10">
    <source>
        <dbReference type="Pfam" id="PF14360"/>
    </source>
</evidence>
<evidence type="ECO:0000256" key="3">
    <source>
        <dbReference type="ARBA" id="ARBA00022679"/>
    </source>
</evidence>
<gene>
    <name evidence="11" type="ORF">IWQ62_003370</name>
</gene>
<dbReference type="AlphaFoldDB" id="A0A9W8E745"/>
<feature type="transmembrane region" description="Helical" evidence="9">
    <location>
        <begin position="224"/>
        <end position="242"/>
    </location>
</feature>
<feature type="transmembrane region" description="Helical" evidence="9">
    <location>
        <begin position="118"/>
        <end position="138"/>
    </location>
</feature>
<dbReference type="InterPro" id="IPR045221">
    <property type="entry name" value="Sphingomyelin_synth-like"/>
</dbReference>
<feature type="domain" description="Sphingomyelin synthase-like" evidence="10">
    <location>
        <begin position="169"/>
        <end position="238"/>
    </location>
</feature>
<dbReference type="GO" id="GO:0046513">
    <property type="term" value="P:ceramide biosynthetic process"/>
    <property type="evidence" value="ECO:0007669"/>
    <property type="project" value="TreeGrafter"/>
</dbReference>